<dbReference type="AlphaFoldDB" id="A0AAN6YFA4"/>
<sequence length="440" mass="48684">MAAIPTTPDKSAGRRVLITPGLTRATSVRSPTTPETPFSPQTPTPAAVPGKVSLKPSLKQRANVAADGSKPADDLDVEIPPWDRTAELVWIRRDATSDDTLWNDELLFQQNSVRMAATNANLRPAEQDDASMSSADSKLSPLLPMSPGSGKSQQRKDIAGKDNGKYFSLPDRVRHKIAQRIVMSHSSGKPIRLNSPVFLKPIWPVNGAPGKSDPPAWTTEYFDSLDSVLRQLDPYLSACFAFRIDILTTLFLSRRFHVVYSPLVKPMTSPLATQFLDIYGVYMKWINLEVDLSHLAGNWHPASADLAFGLHTLRSHVERFVECQLSRHGGTTLQSLIIMVRRYHGVRQPPKRVVLENVEDKCPERDVNESLSSPLSATLPLPTPARGTPFCPDENLHVLDPLKRLGLAGLIDNLCLVGASKRYTTEFIEAFLTPEQMADR</sequence>
<feature type="non-terminal residue" evidence="2">
    <location>
        <position position="440"/>
    </location>
</feature>
<feature type="region of interest" description="Disordered" evidence="1">
    <location>
        <begin position="124"/>
        <end position="161"/>
    </location>
</feature>
<accession>A0AAN6YFA4</accession>
<dbReference type="EMBL" id="MU858059">
    <property type="protein sequence ID" value="KAK4217545.1"/>
    <property type="molecule type" value="Genomic_DNA"/>
</dbReference>
<organism evidence="2 3">
    <name type="scientific">Rhypophila decipiens</name>
    <dbReference type="NCBI Taxonomy" id="261697"/>
    <lineage>
        <taxon>Eukaryota</taxon>
        <taxon>Fungi</taxon>
        <taxon>Dikarya</taxon>
        <taxon>Ascomycota</taxon>
        <taxon>Pezizomycotina</taxon>
        <taxon>Sordariomycetes</taxon>
        <taxon>Sordariomycetidae</taxon>
        <taxon>Sordariales</taxon>
        <taxon>Naviculisporaceae</taxon>
        <taxon>Rhypophila</taxon>
    </lineage>
</organism>
<evidence type="ECO:0000313" key="2">
    <source>
        <dbReference type="EMBL" id="KAK4217545.1"/>
    </source>
</evidence>
<evidence type="ECO:0000256" key="1">
    <source>
        <dbReference type="SAM" id="MobiDB-lite"/>
    </source>
</evidence>
<keyword evidence="3" id="KW-1185">Reference proteome</keyword>
<reference evidence="2" key="1">
    <citation type="journal article" date="2023" name="Mol. Phylogenet. Evol.">
        <title>Genome-scale phylogeny and comparative genomics of the fungal order Sordariales.</title>
        <authorList>
            <person name="Hensen N."/>
            <person name="Bonometti L."/>
            <person name="Westerberg I."/>
            <person name="Brannstrom I.O."/>
            <person name="Guillou S."/>
            <person name="Cros-Aarteil S."/>
            <person name="Calhoun S."/>
            <person name="Haridas S."/>
            <person name="Kuo A."/>
            <person name="Mondo S."/>
            <person name="Pangilinan J."/>
            <person name="Riley R."/>
            <person name="LaButti K."/>
            <person name="Andreopoulos B."/>
            <person name="Lipzen A."/>
            <person name="Chen C."/>
            <person name="Yan M."/>
            <person name="Daum C."/>
            <person name="Ng V."/>
            <person name="Clum A."/>
            <person name="Steindorff A."/>
            <person name="Ohm R.A."/>
            <person name="Martin F."/>
            <person name="Silar P."/>
            <person name="Natvig D.O."/>
            <person name="Lalanne C."/>
            <person name="Gautier V."/>
            <person name="Ament-Velasquez S.L."/>
            <person name="Kruys A."/>
            <person name="Hutchinson M.I."/>
            <person name="Powell A.J."/>
            <person name="Barry K."/>
            <person name="Miller A.N."/>
            <person name="Grigoriev I.V."/>
            <person name="Debuchy R."/>
            <person name="Gladieux P."/>
            <person name="Hiltunen Thoren M."/>
            <person name="Johannesson H."/>
        </authorList>
    </citation>
    <scope>NUCLEOTIDE SEQUENCE</scope>
    <source>
        <strain evidence="2">PSN293</strain>
    </source>
</reference>
<name>A0AAN6YFA4_9PEZI</name>
<proteinExistence type="predicted"/>
<gene>
    <name evidence="2" type="ORF">QBC37DRAFT_277116</name>
</gene>
<evidence type="ECO:0000313" key="3">
    <source>
        <dbReference type="Proteomes" id="UP001301769"/>
    </source>
</evidence>
<feature type="region of interest" description="Disordered" evidence="1">
    <location>
        <begin position="1"/>
        <end position="78"/>
    </location>
</feature>
<protein>
    <submittedName>
        <fullName evidence="2">Uncharacterized protein</fullName>
    </submittedName>
</protein>
<dbReference type="Proteomes" id="UP001301769">
    <property type="component" value="Unassembled WGS sequence"/>
</dbReference>
<comment type="caution">
    <text evidence="2">The sequence shown here is derived from an EMBL/GenBank/DDBJ whole genome shotgun (WGS) entry which is preliminary data.</text>
</comment>
<feature type="compositionally biased region" description="Polar residues" evidence="1">
    <location>
        <begin position="24"/>
        <end position="41"/>
    </location>
</feature>
<reference evidence="2" key="2">
    <citation type="submission" date="2023-05" db="EMBL/GenBank/DDBJ databases">
        <authorList>
            <consortium name="Lawrence Berkeley National Laboratory"/>
            <person name="Steindorff A."/>
            <person name="Hensen N."/>
            <person name="Bonometti L."/>
            <person name="Westerberg I."/>
            <person name="Brannstrom I.O."/>
            <person name="Guillou S."/>
            <person name="Cros-Aarteil S."/>
            <person name="Calhoun S."/>
            <person name="Haridas S."/>
            <person name="Kuo A."/>
            <person name="Mondo S."/>
            <person name="Pangilinan J."/>
            <person name="Riley R."/>
            <person name="Labutti K."/>
            <person name="Andreopoulos B."/>
            <person name="Lipzen A."/>
            <person name="Chen C."/>
            <person name="Yanf M."/>
            <person name="Daum C."/>
            <person name="Ng V."/>
            <person name="Clum A."/>
            <person name="Ohm R."/>
            <person name="Martin F."/>
            <person name="Silar P."/>
            <person name="Natvig D."/>
            <person name="Lalanne C."/>
            <person name="Gautier V."/>
            <person name="Ament-Velasquez S.L."/>
            <person name="Kruys A."/>
            <person name="Hutchinson M.I."/>
            <person name="Powell A.J."/>
            <person name="Barry K."/>
            <person name="Miller A.N."/>
            <person name="Grigoriev I.V."/>
            <person name="Debuchy R."/>
            <person name="Gladieux P."/>
            <person name="Thoren M.H."/>
            <person name="Johannesson H."/>
        </authorList>
    </citation>
    <scope>NUCLEOTIDE SEQUENCE</scope>
    <source>
        <strain evidence="2">PSN293</strain>
    </source>
</reference>